<keyword evidence="2" id="KW-1185">Reference proteome</keyword>
<comment type="caution">
    <text evidence="1">The sequence shown here is derived from an EMBL/GenBank/DDBJ whole genome shotgun (WGS) entry which is preliminary data.</text>
</comment>
<reference evidence="1 2" key="1">
    <citation type="submission" date="2012-08" db="EMBL/GenBank/DDBJ databases">
        <title>Whole genome shotgun sequence of Austwickia chelonae NBRC 105200.</title>
        <authorList>
            <person name="Yoshida I."/>
            <person name="Hosoyama A."/>
            <person name="Tsuchikane K."/>
            <person name="Katsumata H."/>
            <person name="Ando Y."/>
            <person name="Ohji S."/>
            <person name="Hamada M."/>
            <person name="Tamura T."/>
            <person name="Yamazoe A."/>
            <person name="Yamazaki S."/>
            <person name="Fujita N."/>
        </authorList>
    </citation>
    <scope>NUCLEOTIDE SEQUENCE [LARGE SCALE GENOMIC DNA]</scope>
    <source>
        <strain evidence="1 2">NBRC 105200</strain>
    </source>
</reference>
<dbReference type="AlphaFoldDB" id="K6WB85"/>
<gene>
    <name evidence="1" type="ORF">AUCHE_18_00830</name>
</gene>
<organism evidence="1 2">
    <name type="scientific">Austwickia chelonae NBRC 105200</name>
    <dbReference type="NCBI Taxonomy" id="1184607"/>
    <lineage>
        <taxon>Bacteria</taxon>
        <taxon>Bacillati</taxon>
        <taxon>Actinomycetota</taxon>
        <taxon>Actinomycetes</taxon>
        <taxon>Micrococcales</taxon>
        <taxon>Dermatophilaceae</taxon>
        <taxon>Austwickia</taxon>
    </lineage>
</organism>
<dbReference type="Proteomes" id="UP000008495">
    <property type="component" value="Unassembled WGS sequence"/>
</dbReference>
<proteinExistence type="predicted"/>
<accession>K6WB85</accession>
<evidence type="ECO:0000313" key="1">
    <source>
        <dbReference type="EMBL" id="GAB79082.1"/>
    </source>
</evidence>
<dbReference type="EMBL" id="BAGZ01000018">
    <property type="protein sequence ID" value="GAB79082.1"/>
    <property type="molecule type" value="Genomic_DNA"/>
</dbReference>
<evidence type="ECO:0000313" key="2">
    <source>
        <dbReference type="Proteomes" id="UP000008495"/>
    </source>
</evidence>
<name>K6WB85_9MICO</name>
<sequence length="60" mass="6944">MQVGQVQSVHSQLTHWSLQCSHWQVLWLQVGQAQSVQEQVTQRSLQCSHWQVSHSSTWSS</sequence>
<protein>
    <submittedName>
        <fullName evidence="1">Uncharacterized protein</fullName>
    </submittedName>
</protein>